<feature type="region of interest" description="Disordered" evidence="1">
    <location>
        <begin position="1"/>
        <end position="146"/>
    </location>
</feature>
<sequence length="146" mass="14860">MQGQGCPLRGVTSPVPAPGPGAPCSPASTAATSTFVSSGPVTDLRDPSKLPRAVSRCSFPHTCDTPPGGQQTLPVLGGYQLSPPIHGQQRQPKESSDLLPPPTDHGNSPSQPDSTPREVRRCPAGPTACSRTHSLTLGATPGAPAL</sequence>
<organism evidence="2 3">
    <name type="scientific">Phyllostomus discolor</name>
    <name type="common">pale spear-nosed bat</name>
    <dbReference type="NCBI Taxonomy" id="89673"/>
    <lineage>
        <taxon>Eukaryota</taxon>
        <taxon>Metazoa</taxon>
        <taxon>Chordata</taxon>
        <taxon>Craniata</taxon>
        <taxon>Vertebrata</taxon>
        <taxon>Euteleostomi</taxon>
        <taxon>Mammalia</taxon>
        <taxon>Eutheria</taxon>
        <taxon>Laurasiatheria</taxon>
        <taxon>Chiroptera</taxon>
        <taxon>Yangochiroptera</taxon>
        <taxon>Phyllostomidae</taxon>
        <taxon>Phyllostominae</taxon>
        <taxon>Phyllostomus</taxon>
    </lineage>
</organism>
<proteinExistence type="predicted"/>
<accession>A0A833YQ37</accession>
<evidence type="ECO:0000313" key="2">
    <source>
        <dbReference type="EMBL" id="KAF6078038.1"/>
    </source>
</evidence>
<evidence type="ECO:0000313" key="3">
    <source>
        <dbReference type="Proteomes" id="UP000664940"/>
    </source>
</evidence>
<reference evidence="2 3" key="1">
    <citation type="journal article" date="2020" name="Nature">
        <title>Six reference-quality genomes reveal evolution of bat adaptations.</title>
        <authorList>
            <person name="Jebb D."/>
            <person name="Huang Z."/>
            <person name="Pippel M."/>
            <person name="Hughes G.M."/>
            <person name="Lavrichenko K."/>
            <person name="Devanna P."/>
            <person name="Winkler S."/>
            <person name="Jermiin L.S."/>
            <person name="Skirmuntt E.C."/>
            <person name="Katzourakis A."/>
            <person name="Burkitt-Gray L."/>
            <person name="Ray D.A."/>
            <person name="Sullivan K.A.M."/>
            <person name="Roscito J.G."/>
            <person name="Kirilenko B.M."/>
            <person name="Davalos L.M."/>
            <person name="Corthals A.P."/>
            <person name="Power M.L."/>
            <person name="Jones G."/>
            <person name="Ransome R.D."/>
            <person name="Dechmann D.K.N."/>
            <person name="Locatelli A.G."/>
            <person name="Puechmaille S.J."/>
            <person name="Fedrigo O."/>
            <person name="Jarvis E.D."/>
            <person name="Hiller M."/>
            <person name="Vernes S.C."/>
            <person name="Myers E.W."/>
            <person name="Teeling E.C."/>
        </authorList>
    </citation>
    <scope>NUCLEOTIDE SEQUENCE [LARGE SCALE GENOMIC DNA]</scope>
    <source>
        <strain evidence="2">Bat1K_MPI-CBG_1</strain>
    </source>
</reference>
<dbReference type="EMBL" id="JABVXQ010000014">
    <property type="protein sequence ID" value="KAF6078038.1"/>
    <property type="molecule type" value="Genomic_DNA"/>
</dbReference>
<dbReference type="Proteomes" id="UP000664940">
    <property type="component" value="Unassembled WGS sequence"/>
</dbReference>
<protein>
    <submittedName>
        <fullName evidence="2">Uncharacterized protein</fullName>
    </submittedName>
</protein>
<comment type="caution">
    <text evidence="2">The sequence shown here is derived from an EMBL/GenBank/DDBJ whole genome shotgun (WGS) entry which is preliminary data.</text>
</comment>
<evidence type="ECO:0000256" key="1">
    <source>
        <dbReference type="SAM" id="MobiDB-lite"/>
    </source>
</evidence>
<feature type="compositionally biased region" description="Polar residues" evidence="1">
    <location>
        <begin position="105"/>
        <end position="114"/>
    </location>
</feature>
<dbReference type="AlphaFoldDB" id="A0A833YQ37"/>
<name>A0A833YQ37_9CHIR</name>
<feature type="compositionally biased region" description="Low complexity" evidence="1">
    <location>
        <begin position="24"/>
        <end position="39"/>
    </location>
</feature>
<gene>
    <name evidence="2" type="ORF">HJG60_008981</name>
</gene>